<evidence type="ECO:0000256" key="9">
    <source>
        <dbReference type="SAM" id="Phobius"/>
    </source>
</evidence>
<name>A0A840UEH4_9FIRM</name>
<dbReference type="PIRSF" id="PIRSF006304">
    <property type="entry name" value="GatC"/>
    <property type="match status" value="1"/>
</dbReference>
<feature type="transmembrane region" description="Helical" evidence="9">
    <location>
        <begin position="180"/>
        <end position="200"/>
    </location>
</feature>
<feature type="transmembrane region" description="Helical" evidence="9">
    <location>
        <begin position="419"/>
        <end position="439"/>
    </location>
</feature>
<feature type="transmembrane region" description="Helical" evidence="9">
    <location>
        <begin position="93"/>
        <end position="115"/>
    </location>
</feature>
<evidence type="ECO:0000256" key="2">
    <source>
        <dbReference type="ARBA" id="ARBA00022448"/>
    </source>
</evidence>
<evidence type="ECO:0000256" key="5">
    <source>
        <dbReference type="ARBA" id="ARBA00022683"/>
    </source>
</evidence>
<dbReference type="InterPro" id="IPR013853">
    <property type="entry name" value="EIIC-GAT"/>
</dbReference>
<feature type="transmembrane region" description="Helical" evidence="9">
    <location>
        <begin position="12"/>
        <end position="31"/>
    </location>
</feature>
<evidence type="ECO:0000256" key="4">
    <source>
        <dbReference type="ARBA" id="ARBA00022597"/>
    </source>
</evidence>
<evidence type="ECO:0000256" key="6">
    <source>
        <dbReference type="ARBA" id="ARBA00022692"/>
    </source>
</evidence>
<evidence type="ECO:0000256" key="3">
    <source>
        <dbReference type="ARBA" id="ARBA00022475"/>
    </source>
</evidence>
<gene>
    <name evidence="11" type="ORF">HNR32_000641</name>
</gene>
<feature type="transmembrane region" description="Helical" evidence="9">
    <location>
        <begin position="248"/>
        <end position="270"/>
    </location>
</feature>
<comment type="subcellular location">
    <subcellularLocation>
        <location evidence="1">Cell membrane</location>
        <topology evidence="1">Multi-pass membrane protein</topology>
    </subcellularLocation>
</comment>
<accession>A0A840UEH4</accession>
<sequence length="462" mass="49243">MDIILACVQYFVDLGAAVMLPIVIFIVALALGQSIGKALKSGISIGIGFIGIGLVIGLMLNNLAPAAKAMSANFGISMNIIDIGWPGSAPMTWASNIALVAIPVAIIVNIVMLTLRMTRVVNIDIWNIWHFAFTGAIINIATGSYILGIVGVALHAAYAYKIGDWFAPVTEKYFGLEGIAMPHGTTGWFAPISVPINWILDRIPVIRNIDINLEHFQKFGAVGDPSIMGGIMGIIIGILAGYDLRGILTLGIQMAAVIILMPQVVKHIMAGLMPVSEKAKSALQKHFKNSTFYIGLDCALLLGDPAVVAASLLFIPVTIFIAAIVPGNQILPFGDLPTIGFFIAMAVGVHNGNLFRTLITGSVVMFMTLFIANQMIGLQTTLAANAGQLKAGISQVGSLDQGGSPVTYILTQIMHNTNMMGLLIVGGIYIFCVICTWIWHKKQVAELNSEKNTESDTTVSAH</sequence>
<comment type="caution">
    <text evidence="11">The sequence shown here is derived from an EMBL/GenBank/DDBJ whole genome shotgun (WGS) entry which is preliminary data.</text>
</comment>
<keyword evidence="6 9" id="KW-0812">Transmembrane</keyword>
<keyword evidence="12" id="KW-1185">Reference proteome</keyword>
<evidence type="ECO:0000256" key="1">
    <source>
        <dbReference type="ARBA" id="ARBA00004651"/>
    </source>
</evidence>
<dbReference type="AlphaFoldDB" id="A0A840UEH4"/>
<feature type="transmembrane region" description="Helical" evidence="9">
    <location>
        <begin position="43"/>
        <end position="64"/>
    </location>
</feature>
<dbReference type="RefSeq" id="WP_183859584.1">
    <property type="nucleotide sequence ID" value="NZ_JACHFH010000005.1"/>
</dbReference>
<dbReference type="PANTHER" id="PTHR37324">
    <property type="entry name" value="PTS SYSTEM GALACTITOL-SPECIFIC EIIC COMPONENT"/>
    <property type="match status" value="1"/>
</dbReference>
<feature type="transmembrane region" description="Helical" evidence="9">
    <location>
        <begin position="221"/>
        <end position="242"/>
    </location>
</feature>
<keyword evidence="2" id="KW-0813">Transport</keyword>
<keyword evidence="5" id="KW-0598">Phosphotransferase system</keyword>
<organism evidence="11 12">
    <name type="scientific">Pectinatus brassicae</name>
    <dbReference type="NCBI Taxonomy" id="862415"/>
    <lineage>
        <taxon>Bacteria</taxon>
        <taxon>Bacillati</taxon>
        <taxon>Bacillota</taxon>
        <taxon>Negativicutes</taxon>
        <taxon>Selenomonadales</taxon>
        <taxon>Selenomonadaceae</taxon>
        <taxon>Pectinatus</taxon>
    </lineage>
</organism>
<dbReference type="Pfam" id="PF03611">
    <property type="entry name" value="EIIC-GAT"/>
    <property type="match status" value="1"/>
</dbReference>
<keyword evidence="4" id="KW-0762">Sugar transport</keyword>
<keyword evidence="3" id="KW-1003">Cell membrane</keyword>
<evidence type="ECO:0000256" key="7">
    <source>
        <dbReference type="ARBA" id="ARBA00022989"/>
    </source>
</evidence>
<keyword evidence="8 9" id="KW-0472">Membrane</keyword>
<feature type="domain" description="PTS EIIC type-2" evidence="10">
    <location>
        <begin position="8"/>
        <end position="437"/>
    </location>
</feature>
<feature type="transmembrane region" description="Helical" evidence="9">
    <location>
        <begin position="291"/>
        <end position="324"/>
    </location>
</feature>
<dbReference type="PANTHER" id="PTHR37324:SF2">
    <property type="entry name" value="PTS SYSTEM GALACTITOL-SPECIFIC EIIC COMPONENT"/>
    <property type="match status" value="1"/>
</dbReference>
<dbReference type="GO" id="GO:0015577">
    <property type="term" value="F:galactitol transmembrane transporter activity"/>
    <property type="evidence" value="ECO:0007669"/>
    <property type="project" value="InterPro"/>
</dbReference>
<feature type="transmembrane region" description="Helical" evidence="9">
    <location>
        <begin position="330"/>
        <end position="347"/>
    </location>
</feature>
<evidence type="ECO:0000313" key="11">
    <source>
        <dbReference type="EMBL" id="MBB5335516.1"/>
    </source>
</evidence>
<evidence type="ECO:0000256" key="8">
    <source>
        <dbReference type="ARBA" id="ARBA00023136"/>
    </source>
</evidence>
<dbReference type="GO" id="GO:0009401">
    <property type="term" value="P:phosphoenolpyruvate-dependent sugar phosphotransferase system"/>
    <property type="evidence" value="ECO:0007669"/>
    <property type="project" value="UniProtKB-KW"/>
</dbReference>
<reference evidence="11 12" key="1">
    <citation type="submission" date="2020-08" db="EMBL/GenBank/DDBJ databases">
        <title>Genomic Encyclopedia of Type Strains, Phase IV (KMG-IV): sequencing the most valuable type-strain genomes for metagenomic binning, comparative biology and taxonomic classification.</title>
        <authorList>
            <person name="Goeker M."/>
        </authorList>
    </citation>
    <scope>NUCLEOTIDE SEQUENCE [LARGE SCALE GENOMIC DNA]</scope>
    <source>
        <strain evidence="11 12">DSM 24661</strain>
    </source>
</reference>
<evidence type="ECO:0000313" key="12">
    <source>
        <dbReference type="Proteomes" id="UP000559117"/>
    </source>
</evidence>
<keyword evidence="7 9" id="KW-1133">Transmembrane helix</keyword>
<proteinExistence type="predicted"/>
<dbReference type="GO" id="GO:0005886">
    <property type="term" value="C:plasma membrane"/>
    <property type="evidence" value="ECO:0007669"/>
    <property type="project" value="UniProtKB-SubCell"/>
</dbReference>
<dbReference type="InterPro" id="IPR013014">
    <property type="entry name" value="PTS_EIIC_2"/>
</dbReference>
<dbReference type="PROSITE" id="PS51104">
    <property type="entry name" value="PTS_EIIC_TYPE_2"/>
    <property type="match status" value="1"/>
</dbReference>
<feature type="transmembrane region" description="Helical" evidence="9">
    <location>
        <begin position="354"/>
        <end position="372"/>
    </location>
</feature>
<evidence type="ECO:0000259" key="10">
    <source>
        <dbReference type="PROSITE" id="PS51104"/>
    </source>
</evidence>
<dbReference type="InterPro" id="IPR004703">
    <property type="entry name" value="PTS_sugar-sp_permease"/>
</dbReference>
<dbReference type="EMBL" id="JACHFH010000005">
    <property type="protein sequence ID" value="MBB5335516.1"/>
    <property type="molecule type" value="Genomic_DNA"/>
</dbReference>
<dbReference type="Proteomes" id="UP000559117">
    <property type="component" value="Unassembled WGS sequence"/>
</dbReference>
<feature type="transmembrane region" description="Helical" evidence="9">
    <location>
        <begin position="127"/>
        <end position="160"/>
    </location>
</feature>
<protein>
    <submittedName>
        <fullName evidence="11">PTS system galactitol-specific IIC component</fullName>
    </submittedName>
</protein>